<dbReference type="OrthoDB" id="1776510at2"/>
<keyword evidence="2" id="KW-1185">Reference proteome</keyword>
<dbReference type="Proteomes" id="UP000295500">
    <property type="component" value="Unassembled WGS sequence"/>
</dbReference>
<sequence length="470" mass="50283">MNKTIKGLSLNKPPRQESKNMLMMADIVEGVNAVLNPGKPKINWFVPDPKAVAAVHIKNGKYDKQSSNSKVLYGGEVSDTELKDIKVVAYEGTEGGIYAEGSTSKVTVDGACISTAGDGSGIGGPSSGVAVKFGADLTLKNAIIDTSGRTRYSTAAEESSTLRVYDSVIWSHGMPYGDNIPAPTALMSTPPPPLEIEGNTRTHCTMSNSQSYFYNSKIICDGWAALSTESSEGFVYLEANDCDIICTKSGYGAYADPGCHDFFNGCFIDTSCMMAICAGNSDMTFNDCTAKCGTYFGLMHCVNGWQEEVGEINITGGKIETGKEAFIIKSHNALINMDAVDIKSATDVLVKTIVNDDPCATKVEGDAFGVYVNMKDMDVEGDLIHDDYKVRRMWTDLKDTTIKGKMKNVTLKMDQGSKWIATANSSVTLISNVNPAQFDAPKGVTIKAEAGETAEFTLSSGGKLVVKAAK</sequence>
<gene>
    <name evidence="1" type="ORF">EV211_10584</name>
</gene>
<organism evidence="1 2">
    <name type="scientific">Aminicella lysinilytica</name>
    <dbReference type="NCBI Taxonomy" id="433323"/>
    <lineage>
        <taxon>Bacteria</taxon>
        <taxon>Bacillati</taxon>
        <taxon>Bacillota</taxon>
        <taxon>Clostridia</taxon>
        <taxon>Peptostreptococcales</taxon>
        <taxon>Anaerovoracaceae</taxon>
        <taxon>Aminicella</taxon>
    </lineage>
</organism>
<dbReference type="InterPro" id="IPR012332">
    <property type="entry name" value="Autotransporter_pectin_lyase_C"/>
</dbReference>
<reference evidence="1 2" key="1">
    <citation type="submission" date="2019-03" db="EMBL/GenBank/DDBJ databases">
        <title>Genomic Encyclopedia of Type Strains, Phase IV (KMG-IV): sequencing the most valuable type-strain genomes for metagenomic binning, comparative biology and taxonomic classification.</title>
        <authorList>
            <person name="Goeker M."/>
        </authorList>
    </citation>
    <scope>NUCLEOTIDE SEQUENCE [LARGE SCALE GENOMIC DNA]</scope>
    <source>
        <strain evidence="1 2">DSM 28287</strain>
    </source>
</reference>
<evidence type="ECO:0000313" key="2">
    <source>
        <dbReference type="Proteomes" id="UP000295500"/>
    </source>
</evidence>
<dbReference type="RefSeq" id="WP_133527838.1">
    <property type="nucleotide sequence ID" value="NZ_SNXO01000005.1"/>
</dbReference>
<comment type="caution">
    <text evidence="1">The sequence shown here is derived from an EMBL/GenBank/DDBJ whole genome shotgun (WGS) entry which is preliminary data.</text>
</comment>
<evidence type="ECO:0000313" key="1">
    <source>
        <dbReference type="EMBL" id="TDP59014.1"/>
    </source>
</evidence>
<accession>A0A4R6Q8U0</accession>
<dbReference type="EMBL" id="SNXO01000005">
    <property type="protein sequence ID" value="TDP59014.1"/>
    <property type="molecule type" value="Genomic_DNA"/>
</dbReference>
<name>A0A4R6Q8U0_9FIRM</name>
<protein>
    <submittedName>
        <fullName evidence="1">Uncharacterized protein</fullName>
    </submittedName>
</protein>
<proteinExistence type="predicted"/>
<dbReference type="AlphaFoldDB" id="A0A4R6Q8U0"/>
<dbReference type="Gene3D" id="2.160.20.20">
    <property type="match status" value="1"/>
</dbReference>